<dbReference type="CDD" id="cd04301">
    <property type="entry name" value="NAT_SF"/>
    <property type="match status" value="1"/>
</dbReference>
<dbReference type="InterPro" id="IPR041496">
    <property type="entry name" value="YitH/HolE_GNAT"/>
</dbReference>
<dbReference type="Pfam" id="PF18014">
    <property type="entry name" value="Acetyltransf_18"/>
    <property type="match status" value="1"/>
</dbReference>
<reference evidence="2" key="1">
    <citation type="submission" date="2024-06" db="EMBL/GenBank/DDBJ databases">
        <title>Multiomics insights into the TNT degradation mechanism by Pantoea sp. BJ2 isolated from an ammunition destruction site.</title>
        <authorList>
            <person name="Luo J."/>
        </authorList>
    </citation>
    <scope>NUCLEOTIDE SEQUENCE</scope>
    <source>
        <strain evidence="2">BJ2</strain>
    </source>
</reference>
<dbReference type="AlphaFoldDB" id="A0AAU7TRT0"/>
<dbReference type="PANTHER" id="PTHR47237">
    <property type="entry name" value="SLL0310 PROTEIN"/>
    <property type="match status" value="1"/>
</dbReference>
<dbReference type="InterPro" id="IPR000182">
    <property type="entry name" value="GNAT_dom"/>
</dbReference>
<dbReference type="Pfam" id="PF13673">
    <property type="entry name" value="Acetyltransf_10"/>
    <property type="match status" value="1"/>
</dbReference>
<dbReference type="GO" id="GO:0016747">
    <property type="term" value="F:acyltransferase activity, transferring groups other than amino-acyl groups"/>
    <property type="evidence" value="ECO:0007669"/>
    <property type="project" value="InterPro"/>
</dbReference>
<protein>
    <submittedName>
        <fullName evidence="2">GNAT family N-acetyltransferase</fullName>
        <ecNumber evidence="2">2.3.1.-</ecNumber>
    </submittedName>
</protein>
<dbReference type="SUPFAM" id="SSF55729">
    <property type="entry name" value="Acyl-CoA N-acyltransferases (Nat)"/>
    <property type="match status" value="1"/>
</dbReference>
<keyword evidence="2" id="KW-0012">Acyltransferase</keyword>
<proteinExistence type="predicted"/>
<keyword evidence="2" id="KW-0808">Transferase</keyword>
<dbReference type="RefSeq" id="WP_350260863.1">
    <property type="nucleotide sequence ID" value="NZ_CP158292.1"/>
</dbReference>
<dbReference type="PROSITE" id="PS51186">
    <property type="entry name" value="GNAT"/>
    <property type="match status" value="1"/>
</dbReference>
<accession>A0AAU7TRT0</accession>
<feature type="domain" description="N-acetyltransferase" evidence="1">
    <location>
        <begin position="2"/>
        <end position="136"/>
    </location>
</feature>
<sequence length="281" mass="30643">MIRLRAMTPRDIEAGVALTQQLHWPHRREDWQQALTFGAGTVAENQGDYAGSALGFRWGEQAATIGLVIVSPRWQGQGIGKQLMLALLEQFPDYRLRLHATESGKPLYQKLGFAVTGQLLQHQTRALAAVPALTVPAGFTLRPALPAEAQQLTAFDHQAHGLWRPALITHLIAAAHTRILLDAQQRVQGFASLRRFGHGWSIGPVIALNLASAQTLIAALMQTLHGEFVRIDTDAALPLAQWLKTLGLEQVDAPTIMVRGTPWAPQPGAMQAYGLMTQAMG</sequence>
<organism evidence="2">
    <name type="scientific">Pantoea sp. BJ2</name>
    <dbReference type="NCBI Taxonomy" id="3141322"/>
    <lineage>
        <taxon>Bacteria</taxon>
        <taxon>Pseudomonadati</taxon>
        <taxon>Pseudomonadota</taxon>
        <taxon>Gammaproteobacteria</taxon>
        <taxon>Enterobacterales</taxon>
        <taxon>Erwiniaceae</taxon>
        <taxon>Pantoea</taxon>
    </lineage>
</organism>
<dbReference type="Gene3D" id="3.40.630.90">
    <property type="match status" value="1"/>
</dbReference>
<dbReference type="EC" id="2.3.1.-" evidence="2"/>
<dbReference type="InterPro" id="IPR016181">
    <property type="entry name" value="Acyl_CoA_acyltransferase"/>
</dbReference>
<evidence type="ECO:0000259" key="1">
    <source>
        <dbReference type="PROSITE" id="PS51186"/>
    </source>
</evidence>
<evidence type="ECO:0000313" key="2">
    <source>
        <dbReference type="EMBL" id="XBV43399.1"/>
    </source>
</evidence>
<dbReference type="PANTHER" id="PTHR47237:SF2">
    <property type="entry name" value="BLL4206 PROTEIN"/>
    <property type="match status" value="1"/>
</dbReference>
<dbReference type="Gene3D" id="3.40.630.30">
    <property type="match status" value="1"/>
</dbReference>
<gene>
    <name evidence="2" type="ORF">AAF463_12310</name>
</gene>
<dbReference type="InterPro" id="IPR052729">
    <property type="entry name" value="Acyl/Acetyltrans_Enzymes"/>
</dbReference>
<dbReference type="EMBL" id="CP158292">
    <property type="protein sequence ID" value="XBV43399.1"/>
    <property type="molecule type" value="Genomic_DNA"/>
</dbReference>
<name>A0AAU7TRT0_9GAMM</name>